<comment type="caution">
    <text evidence="3">The sequence shown here is derived from an EMBL/GenBank/DDBJ whole genome shotgun (WGS) entry which is preliminary data.</text>
</comment>
<dbReference type="Proteomes" id="UP000241808">
    <property type="component" value="Unassembled WGS sequence"/>
</dbReference>
<evidence type="ECO:0000313" key="3">
    <source>
        <dbReference type="EMBL" id="PTM55040.1"/>
    </source>
</evidence>
<evidence type="ECO:0000256" key="1">
    <source>
        <dbReference type="SAM" id="MobiDB-lite"/>
    </source>
</evidence>
<proteinExistence type="predicted"/>
<name>A0A2T4Z2N9_9HYPH</name>
<feature type="chain" id="PRO_5015494137" evidence="2">
    <location>
        <begin position="21"/>
        <end position="131"/>
    </location>
</feature>
<reference evidence="3 4" key="1">
    <citation type="submission" date="2018-04" db="EMBL/GenBank/DDBJ databases">
        <title>Genomic Encyclopedia of Archaeal and Bacterial Type Strains, Phase II (KMG-II): from individual species to whole genera.</title>
        <authorList>
            <person name="Goeker M."/>
        </authorList>
    </citation>
    <scope>NUCLEOTIDE SEQUENCE [LARGE SCALE GENOMIC DNA]</scope>
    <source>
        <strain evidence="3 4">DSM 25521</strain>
    </source>
</reference>
<dbReference type="RefSeq" id="WP_108177886.1">
    <property type="nucleotide sequence ID" value="NZ_PZZL01000005.1"/>
</dbReference>
<feature type="region of interest" description="Disordered" evidence="1">
    <location>
        <begin position="108"/>
        <end position="131"/>
    </location>
</feature>
<gene>
    <name evidence="3" type="ORF">C8P69_105190</name>
</gene>
<evidence type="ECO:0000313" key="4">
    <source>
        <dbReference type="Proteomes" id="UP000241808"/>
    </source>
</evidence>
<feature type="compositionally biased region" description="Basic and acidic residues" evidence="1">
    <location>
        <begin position="117"/>
        <end position="131"/>
    </location>
</feature>
<keyword evidence="4" id="KW-1185">Reference proteome</keyword>
<organism evidence="3 4">
    <name type="scientific">Phreatobacter oligotrophus</name>
    <dbReference type="NCBI Taxonomy" id="1122261"/>
    <lineage>
        <taxon>Bacteria</taxon>
        <taxon>Pseudomonadati</taxon>
        <taxon>Pseudomonadota</taxon>
        <taxon>Alphaproteobacteria</taxon>
        <taxon>Hyphomicrobiales</taxon>
        <taxon>Phreatobacteraceae</taxon>
        <taxon>Phreatobacter</taxon>
    </lineage>
</organism>
<dbReference type="AlphaFoldDB" id="A0A2T4Z2N9"/>
<feature type="signal peptide" evidence="2">
    <location>
        <begin position="1"/>
        <end position="20"/>
    </location>
</feature>
<protein>
    <submittedName>
        <fullName evidence="3">Uncharacterized protein</fullName>
    </submittedName>
</protein>
<keyword evidence="2" id="KW-0732">Signal</keyword>
<sequence>MKTPTLAALILAATSATASAMPLVAPAPLEGPLVQVQDCGPPIRRIQIDPFTGEQRLVWIRRPCGPGNYGGSGWGGPRVYEERPYYRPAPRYYEPPPVRYYEEEPVYRPRRPPAPGWERDPYTGRDTRILR</sequence>
<evidence type="ECO:0000256" key="2">
    <source>
        <dbReference type="SAM" id="SignalP"/>
    </source>
</evidence>
<accession>A0A2T4Z2N9</accession>
<dbReference type="EMBL" id="PZZL01000005">
    <property type="protein sequence ID" value="PTM55040.1"/>
    <property type="molecule type" value="Genomic_DNA"/>
</dbReference>